<sequence length="489" mass="52693">MQRPRATTTRPAATASRGVATRTEETAHDRTSIDDEDIGAALRRRLARDDALPPNAVAVAIDRGVATLSGTVPHLPAARRARAIAASTRGVVDVVSRIEVRGAARGDETLEDEVRRAIQLDPAMADRAIEIEVHDSVVTLRSVVGTLTEARLAEEIAGSVRGVRAVQNDLQLEPMGDPTDEQIRAAVLARIERDVRIDPAGIDVMVDDGTVALSGVVGSVAERDVAHELAEVSGARVIDPHALEVQWWTRDTLRRDATPLDDGRITSAVRDTITNDPRVRAPNLAIGVTSGLATLRGIVPSAYARASATEDALNVVGVRRVGDQLQVQTDAVENGELQQRVAERLAASAWTSESEIDVEAREGRVTLRGTVPSRFLERAARDVATRIVGVREVADEIALEEDVEPLEDWELAAEVQSGLEWNPFLDRMNVQVTASEGVATLRGEVDDVRAFREAEREAEAAGALEVVNELSIRAVESVAPRTPAPVRIE</sequence>
<evidence type="ECO:0000313" key="4">
    <source>
        <dbReference type="Proteomes" id="UP000034883"/>
    </source>
</evidence>
<feature type="domain" description="BON" evidence="2">
    <location>
        <begin position="34"/>
        <end position="102"/>
    </location>
</feature>
<dbReference type="InterPro" id="IPR051686">
    <property type="entry name" value="Lipoprotein_DolP"/>
</dbReference>
<dbReference type="PANTHER" id="PTHR34606">
    <property type="entry name" value="BON DOMAIN-CONTAINING PROTEIN"/>
    <property type="match status" value="1"/>
</dbReference>
<dbReference type="InterPro" id="IPR007055">
    <property type="entry name" value="BON_dom"/>
</dbReference>
<dbReference type="Gene3D" id="3.30.1340.30">
    <property type="match status" value="6"/>
</dbReference>
<dbReference type="STRING" id="927083.DB32_006261"/>
<dbReference type="PROSITE" id="PS50914">
    <property type="entry name" value="BON"/>
    <property type="match status" value="6"/>
</dbReference>
<gene>
    <name evidence="3" type="ORF">DB32_006261</name>
</gene>
<evidence type="ECO:0000313" key="3">
    <source>
        <dbReference type="EMBL" id="AKF09112.1"/>
    </source>
</evidence>
<dbReference type="Proteomes" id="UP000034883">
    <property type="component" value="Chromosome"/>
</dbReference>
<feature type="domain" description="BON" evidence="2">
    <location>
        <begin position="407"/>
        <end position="476"/>
    </location>
</feature>
<dbReference type="Pfam" id="PF04972">
    <property type="entry name" value="BON"/>
    <property type="match status" value="6"/>
</dbReference>
<evidence type="ECO:0000256" key="1">
    <source>
        <dbReference type="SAM" id="MobiDB-lite"/>
    </source>
</evidence>
<feature type="domain" description="BON" evidence="2">
    <location>
        <begin position="333"/>
        <end position="401"/>
    </location>
</feature>
<name>A0A0F6W705_9BACT</name>
<feature type="compositionally biased region" description="Low complexity" evidence="1">
    <location>
        <begin position="1"/>
        <end position="17"/>
    </location>
</feature>
<dbReference type="KEGG" id="samy:DB32_006261"/>
<protein>
    <submittedName>
        <fullName evidence="3">Osmotically inducible protein Y</fullName>
    </submittedName>
</protein>
<feature type="domain" description="BON" evidence="2">
    <location>
        <begin position="179"/>
        <end position="247"/>
    </location>
</feature>
<feature type="region of interest" description="Disordered" evidence="1">
    <location>
        <begin position="1"/>
        <end position="34"/>
    </location>
</feature>
<accession>A0A0F6W705</accession>
<evidence type="ECO:0000259" key="2">
    <source>
        <dbReference type="PROSITE" id="PS50914"/>
    </source>
</evidence>
<dbReference type="SMART" id="SM00749">
    <property type="entry name" value="BON"/>
    <property type="match status" value="6"/>
</dbReference>
<feature type="domain" description="BON" evidence="2">
    <location>
        <begin position="261"/>
        <end position="329"/>
    </location>
</feature>
<feature type="compositionally biased region" description="Basic and acidic residues" evidence="1">
    <location>
        <begin position="22"/>
        <end position="33"/>
    </location>
</feature>
<dbReference type="EMBL" id="CP011125">
    <property type="protein sequence ID" value="AKF09112.1"/>
    <property type="molecule type" value="Genomic_DNA"/>
</dbReference>
<feature type="domain" description="BON" evidence="2">
    <location>
        <begin position="106"/>
        <end position="174"/>
    </location>
</feature>
<reference evidence="3 4" key="1">
    <citation type="submission" date="2015-03" db="EMBL/GenBank/DDBJ databases">
        <title>Genome assembly of Sandaracinus amylolyticus DSM 53668.</title>
        <authorList>
            <person name="Sharma G."/>
            <person name="Subramanian S."/>
        </authorList>
    </citation>
    <scope>NUCLEOTIDE SEQUENCE [LARGE SCALE GENOMIC DNA]</scope>
    <source>
        <strain evidence="3 4">DSM 53668</strain>
    </source>
</reference>
<keyword evidence="4" id="KW-1185">Reference proteome</keyword>
<dbReference type="InterPro" id="IPR014004">
    <property type="entry name" value="Transpt-assoc_nodulatn_dom_bac"/>
</dbReference>
<dbReference type="AlphaFoldDB" id="A0A0F6W705"/>
<organism evidence="3 4">
    <name type="scientific">Sandaracinus amylolyticus</name>
    <dbReference type="NCBI Taxonomy" id="927083"/>
    <lineage>
        <taxon>Bacteria</taxon>
        <taxon>Pseudomonadati</taxon>
        <taxon>Myxococcota</taxon>
        <taxon>Polyangia</taxon>
        <taxon>Polyangiales</taxon>
        <taxon>Sandaracinaceae</taxon>
        <taxon>Sandaracinus</taxon>
    </lineage>
</organism>
<dbReference type="PANTHER" id="PTHR34606:SF15">
    <property type="entry name" value="BON DOMAIN-CONTAINING PROTEIN"/>
    <property type="match status" value="1"/>
</dbReference>
<proteinExistence type="predicted"/>